<dbReference type="Gene3D" id="3.30.450.40">
    <property type="match status" value="1"/>
</dbReference>
<dbReference type="EMBL" id="JAXCLA010000004">
    <property type="protein sequence ID" value="MDY0745408.1"/>
    <property type="molecule type" value="Genomic_DNA"/>
</dbReference>
<proteinExistence type="predicted"/>
<keyword evidence="4" id="KW-0808">Transferase</keyword>
<gene>
    <name evidence="12" type="ORF">SNE35_12875</name>
</gene>
<comment type="catalytic activity">
    <reaction evidence="1">
        <text>ATP + protein L-histidine = ADP + protein N-phospho-L-histidine.</text>
        <dbReference type="EC" id="2.7.13.3"/>
    </reaction>
</comment>
<dbReference type="Pfam" id="PF00512">
    <property type="entry name" value="HisKA"/>
    <property type="match status" value="1"/>
</dbReference>
<feature type="region of interest" description="Disordered" evidence="8">
    <location>
        <begin position="420"/>
        <end position="439"/>
    </location>
</feature>
<sequence>MQQTEQLGIGHDSTGGDSKLPERQRGLASFLPLSLLASFGIAVVAVLAIGVFSLSSQRDRTAAADALVHTQEVIEQAGTTLSLLKDAETGQRGFVLTGTETYLQPFTNAKTSMDGALRSLQALTADNPRQQRRISQLGQLWVEKLNELEQTITLKRQGKEAAVLELVRSDRGRVLMDRIRSLVTEITREEQDLATDRRLAWDRTAEASLAVTLIGSALLLVLIAAAAVMTSRNYRAREQEAWLRAVHAGMGETLQGDRSVASLADKALSYLAQRLDAQAGALYMAQGTEQGNSGFERVAGYALPAGRLTQVAAGEGLVGQAARDGRPLHVREVPAGYWVVGSGLGEAAPTELLLLPVTVDGIVQCVLELGFFRRTLPVELQALGRVSESLGMALRAAIDRSRLEELLEETRRQAEELQHQQEELQSSNEELEEQSRALRESQLRLEAQHAELEQTNVQLEEQSQRLETQREDLARAQVALTEKAEQLERTSQYKSEFLANMSHELRTPLNSTLILAKLLADNRGGNLSEEQVRFARTISAAGNDLLALVNDILDISKIEAGKLDISIEDVPLQRVAQSIETGFAPMARQRGLAFSVECAPDLPASLDTDEARLGQILKNLISNALKFTEAGSVTLKIDAIEGGRQLRFAVRDTGIGIAEAQQQMIFEAFRQADGSTHRKYGGTGLGLSISRTLAQLLGGDIALRSNLGEGSTFTLTLPARQDAHEPAPMPQQSLPLHHHHPAAVVPPVAALEDDREQLALQPDPRTILVIEDDPHFAAVLRDLVREMGFPVVLADRALDGLRAAEQYRPSAIVLDMKLPDMSGFGVLEQLKRTPTLRHIPVHVISVSDYSQEVLEMGAVGYGLKPVKRDELEQALNRLQAKVAQGLRRVLVVEDDMRQREAIEQLLGSDEVQIVGVSTAEEALGALKAGTFDCMVMDLHLPDVSGFELLERMAGQEDLAFPPVIVYTGRALSRAEEDALRRFSKSIIVKGARSPERLLDEVTLFLHQVESKLPPERQRMLVVAREREALLEGRRVLIVEDDVRNIFALSAALEPKGMKIEIARNGREALEVLARQPIDMVLMDVMMPEMDGIAATREIRKQPQFQRLPVIALTAKAMKDDHERCLAAGANDYIAKPLDVGKLLSLMRVWMQRA</sequence>
<dbReference type="InterPro" id="IPR036890">
    <property type="entry name" value="HATPase_C_sf"/>
</dbReference>
<keyword evidence="9" id="KW-0472">Membrane</keyword>
<dbReference type="CDD" id="cd17546">
    <property type="entry name" value="REC_hyHK_CKI1_RcsC-like"/>
    <property type="match status" value="1"/>
</dbReference>
<dbReference type="InterPro" id="IPR003661">
    <property type="entry name" value="HisK_dim/P_dom"/>
</dbReference>
<feature type="modified residue" description="4-aspartylphosphate" evidence="7">
    <location>
        <position position="937"/>
    </location>
</feature>
<dbReference type="SUPFAM" id="SSF52172">
    <property type="entry name" value="CheY-like"/>
    <property type="match status" value="3"/>
</dbReference>
<evidence type="ECO:0000256" key="6">
    <source>
        <dbReference type="ARBA" id="ARBA00023012"/>
    </source>
</evidence>
<dbReference type="CDD" id="cd00156">
    <property type="entry name" value="REC"/>
    <property type="match status" value="1"/>
</dbReference>
<dbReference type="SUPFAM" id="SSF55781">
    <property type="entry name" value="GAF domain-like"/>
    <property type="match status" value="1"/>
</dbReference>
<evidence type="ECO:0000256" key="8">
    <source>
        <dbReference type="SAM" id="MobiDB-lite"/>
    </source>
</evidence>
<dbReference type="PRINTS" id="PR00344">
    <property type="entry name" value="BCTRLSENSOR"/>
</dbReference>
<feature type="modified residue" description="4-aspartylphosphate" evidence="7">
    <location>
        <position position="1083"/>
    </location>
</feature>
<dbReference type="Proteomes" id="UP001285263">
    <property type="component" value="Unassembled WGS sequence"/>
</dbReference>
<dbReference type="CDD" id="cd16922">
    <property type="entry name" value="HATPase_EvgS-ArcB-TorS-like"/>
    <property type="match status" value="1"/>
</dbReference>
<dbReference type="Pfam" id="PF13185">
    <property type="entry name" value="GAF_2"/>
    <property type="match status" value="1"/>
</dbReference>
<dbReference type="CDD" id="cd19410">
    <property type="entry name" value="HK9-like_sensor"/>
    <property type="match status" value="1"/>
</dbReference>
<dbReference type="SUPFAM" id="SSF47384">
    <property type="entry name" value="Homodimeric domain of signal transducing histidine kinase"/>
    <property type="match status" value="1"/>
</dbReference>
<dbReference type="SUPFAM" id="SSF55874">
    <property type="entry name" value="ATPase domain of HSP90 chaperone/DNA topoisomerase II/histidine kinase"/>
    <property type="match status" value="1"/>
</dbReference>
<name>A0ABU5DGI4_9BURK</name>
<keyword evidence="13" id="KW-1185">Reference proteome</keyword>
<dbReference type="InterPro" id="IPR004358">
    <property type="entry name" value="Sig_transdc_His_kin-like_C"/>
</dbReference>
<organism evidence="12 13">
    <name type="scientific">Roseateles agri</name>
    <dbReference type="NCBI Taxonomy" id="3098619"/>
    <lineage>
        <taxon>Bacteria</taxon>
        <taxon>Pseudomonadati</taxon>
        <taxon>Pseudomonadota</taxon>
        <taxon>Betaproteobacteria</taxon>
        <taxon>Burkholderiales</taxon>
        <taxon>Sphaerotilaceae</taxon>
        <taxon>Roseateles</taxon>
    </lineage>
</organism>
<dbReference type="PROSITE" id="PS50110">
    <property type="entry name" value="RESPONSE_REGULATORY"/>
    <property type="match status" value="3"/>
</dbReference>
<keyword evidence="5" id="KW-0418">Kinase</keyword>
<dbReference type="Pfam" id="PF02518">
    <property type="entry name" value="HATPase_c"/>
    <property type="match status" value="1"/>
</dbReference>
<dbReference type="PANTHER" id="PTHR45339:SF1">
    <property type="entry name" value="HYBRID SIGNAL TRANSDUCTION HISTIDINE KINASE J"/>
    <property type="match status" value="1"/>
</dbReference>
<dbReference type="InterPro" id="IPR003594">
    <property type="entry name" value="HATPase_dom"/>
</dbReference>
<reference evidence="12 13" key="1">
    <citation type="submission" date="2023-11" db="EMBL/GenBank/DDBJ databases">
        <title>Paucibacter sp. nov., isolated from fresh soil in Korea.</title>
        <authorList>
            <person name="Le N.T.T."/>
        </authorList>
    </citation>
    <scope>NUCLEOTIDE SEQUENCE [LARGE SCALE GENOMIC DNA]</scope>
    <source>
        <strain evidence="12 13">R3-3</strain>
    </source>
</reference>
<dbReference type="InterPro" id="IPR001789">
    <property type="entry name" value="Sig_transdc_resp-reg_receiver"/>
</dbReference>
<evidence type="ECO:0000256" key="7">
    <source>
        <dbReference type="PROSITE-ProRule" id="PRU00169"/>
    </source>
</evidence>
<dbReference type="InterPro" id="IPR011006">
    <property type="entry name" value="CheY-like_superfamily"/>
</dbReference>
<dbReference type="SMART" id="SM00387">
    <property type="entry name" value="HATPase_c"/>
    <property type="match status" value="1"/>
</dbReference>
<dbReference type="InterPro" id="IPR036097">
    <property type="entry name" value="HisK_dim/P_sf"/>
</dbReference>
<dbReference type="CDD" id="cd00082">
    <property type="entry name" value="HisKA"/>
    <property type="match status" value="1"/>
</dbReference>
<evidence type="ECO:0000256" key="4">
    <source>
        <dbReference type="ARBA" id="ARBA00022679"/>
    </source>
</evidence>
<feature type="domain" description="Response regulatory" evidence="11">
    <location>
        <begin position="888"/>
        <end position="1004"/>
    </location>
</feature>
<dbReference type="Gene3D" id="3.40.50.2300">
    <property type="match status" value="3"/>
</dbReference>
<evidence type="ECO:0000259" key="11">
    <source>
        <dbReference type="PROSITE" id="PS50110"/>
    </source>
</evidence>
<evidence type="ECO:0000256" key="9">
    <source>
        <dbReference type="SAM" id="Phobius"/>
    </source>
</evidence>
<keyword evidence="9" id="KW-1133">Transmembrane helix</keyword>
<feature type="region of interest" description="Disordered" evidence="8">
    <location>
        <begin position="1"/>
        <end position="21"/>
    </location>
</feature>
<feature type="domain" description="Response regulatory" evidence="11">
    <location>
        <begin position="766"/>
        <end position="879"/>
    </location>
</feature>
<dbReference type="RefSeq" id="WP_320423316.1">
    <property type="nucleotide sequence ID" value="NZ_JAXCLA010000004.1"/>
</dbReference>
<keyword evidence="3 7" id="KW-0597">Phosphoprotein</keyword>
<evidence type="ECO:0000256" key="1">
    <source>
        <dbReference type="ARBA" id="ARBA00000085"/>
    </source>
</evidence>
<feature type="domain" description="Histidine kinase" evidence="10">
    <location>
        <begin position="500"/>
        <end position="721"/>
    </location>
</feature>
<dbReference type="PROSITE" id="PS50109">
    <property type="entry name" value="HIS_KIN"/>
    <property type="match status" value="1"/>
</dbReference>
<dbReference type="PANTHER" id="PTHR45339">
    <property type="entry name" value="HYBRID SIGNAL TRANSDUCTION HISTIDINE KINASE J"/>
    <property type="match status" value="1"/>
</dbReference>
<keyword evidence="6" id="KW-0902">Two-component regulatory system</keyword>
<evidence type="ECO:0000313" key="13">
    <source>
        <dbReference type="Proteomes" id="UP001285263"/>
    </source>
</evidence>
<dbReference type="Gene3D" id="3.30.565.10">
    <property type="entry name" value="Histidine kinase-like ATPase, C-terminal domain"/>
    <property type="match status" value="1"/>
</dbReference>
<comment type="caution">
    <text evidence="12">The sequence shown here is derived from an EMBL/GenBank/DDBJ whole genome shotgun (WGS) entry which is preliminary data.</text>
</comment>
<dbReference type="InterPro" id="IPR003018">
    <property type="entry name" value="GAF"/>
</dbReference>
<dbReference type="EC" id="2.7.13.3" evidence="2"/>
<feature type="modified residue" description="4-aspartylphosphate" evidence="7">
    <location>
        <position position="815"/>
    </location>
</feature>
<protein>
    <recommendedName>
        <fullName evidence="2">histidine kinase</fullName>
        <ecNumber evidence="2">2.7.13.3</ecNumber>
    </recommendedName>
</protein>
<evidence type="ECO:0000256" key="2">
    <source>
        <dbReference type="ARBA" id="ARBA00012438"/>
    </source>
</evidence>
<dbReference type="Pfam" id="PF05227">
    <property type="entry name" value="CHASE3"/>
    <property type="match status" value="1"/>
</dbReference>
<dbReference type="Gene3D" id="1.10.287.130">
    <property type="match status" value="1"/>
</dbReference>
<evidence type="ECO:0000256" key="3">
    <source>
        <dbReference type="ARBA" id="ARBA00022553"/>
    </source>
</evidence>
<feature type="transmembrane region" description="Helical" evidence="9">
    <location>
        <begin position="207"/>
        <end position="229"/>
    </location>
</feature>
<feature type="domain" description="Response regulatory" evidence="11">
    <location>
        <begin position="1034"/>
        <end position="1150"/>
    </location>
</feature>
<evidence type="ECO:0000256" key="5">
    <source>
        <dbReference type="ARBA" id="ARBA00022777"/>
    </source>
</evidence>
<feature type="transmembrane region" description="Helical" evidence="9">
    <location>
        <begin position="30"/>
        <end position="52"/>
    </location>
</feature>
<dbReference type="SMART" id="SM00388">
    <property type="entry name" value="HisKA"/>
    <property type="match status" value="1"/>
</dbReference>
<dbReference type="InterPro" id="IPR005467">
    <property type="entry name" value="His_kinase_dom"/>
</dbReference>
<accession>A0ABU5DGI4</accession>
<evidence type="ECO:0000259" key="10">
    <source>
        <dbReference type="PROSITE" id="PS50109"/>
    </source>
</evidence>
<keyword evidence="9" id="KW-0812">Transmembrane</keyword>
<dbReference type="Pfam" id="PF00072">
    <property type="entry name" value="Response_reg"/>
    <property type="match status" value="3"/>
</dbReference>
<dbReference type="InterPro" id="IPR029016">
    <property type="entry name" value="GAF-like_dom_sf"/>
</dbReference>
<dbReference type="InterPro" id="IPR007891">
    <property type="entry name" value="CHASE3"/>
</dbReference>
<dbReference type="SMART" id="SM00065">
    <property type="entry name" value="GAF"/>
    <property type="match status" value="1"/>
</dbReference>
<evidence type="ECO:0000313" key="12">
    <source>
        <dbReference type="EMBL" id="MDY0745408.1"/>
    </source>
</evidence>
<dbReference type="SMART" id="SM00448">
    <property type="entry name" value="REC"/>
    <property type="match status" value="3"/>
</dbReference>